<evidence type="ECO:0000259" key="2">
    <source>
        <dbReference type="PROSITE" id="PS50055"/>
    </source>
</evidence>
<dbReference type="Pfam" id="PF00102">
    <property type="entry name" value="Y_phosphatase"/>
    <property type="match status" value="1"/>
</dbReference>
<dbReference type="AlphaFoldDB" id="A0A2J7PQE7"/>
<feature type="region of interest" description="Disordered" evidence="1">
    <location>
        <begin position="518"/>
        <end position="583"/>
    </location>
</feature>
<evidence type="ECO:0000313" key="5">
    <source>
        <dbReference type="Proteomes" id="UP000235965"/>
    </source>
</evidence>
<dbReference type="InterPro" id="IPR029021">
    <property type="entry name" value="Prot-tyrosine_phosphatase-like"/>
</dbReference>
<dbReference type="SMART" id="SM00194">
    <property type="entry name" value="PTPc"/>
    <property type="match status" value="1"/>
</dbReference>
<gene>
    <name evidence="4" type="ORF">B7P43_G08497</name>
</gene>
<feature type="domain" description="Tyrosine specific protein phosphatases" evidence="3">
    <location>
        <begin position="781"/>
        <end position="862"/>
    </location>
</feature>
<dbReference type="OrthoDB" id="10012364at2759"/>
<evidence type="ECO:0008006" key="6">
    <source>
        <dbReference type="Google" id="ProtNLM"/>
    </source>
</evidence>
<dbReference type="Proteomes" id="UP000235965">
    <property type="component" value="Unassembled WGS sequence"/>
</dbReference>
<reference evidence="4 5" key="1">
    <citation type="submission" date="2017-12" db="EMBL/GenBank/DDBJ databases">
        <title>Hemimetabolous genomes reveal molecular basis of termite eusociality.</title>
        <authorList>
            <person name="Harrison M.C."/>
            <person name="Jongepier E."/>
            <person name="Robertson H.M."/>
            <person name="Arning N."/>
            <person name="Bitard-Feildel T."/>
            <person name="Chao H."/>
            <person name="Childers C.P."/>
            <person name="Dinh H."/>
            <person name="Doddapaneni H."/>
            <person name="Dugan S."/>
            <person name="Gowin J."/>
            <person name="Greiner C."/>
            <person name="Han Y."/>
            <person name="Hu H."/>
            <person name="Hughes D.S.T."/>
            <person name="Huylmans A.-K."/>
            <person name="Kemena C."/>
            <person name="Kremer L.P.M."/>
            <person name="Lee S.L."/>
            <person name="Lopez-Ezquerra A."/>
            <person name="Mallet L."/>
            <person name="Monroy-Kuhn J.M."/>
            <person name="Moser A."/>
            <person name="Murali S.C."/>
            <person name="Muzny D.M."/>
            <person name="Otani S."/>
            <person name="Piulachs M.-D."/>
            <person name="Poelchau M."/>
            <person name="Qu J."/>
            <person name="Schaub F."/>
            <person name="Wada-Katsumata A."/>
            <person name="Worley K.C."/>
            <person name="Xie Q."/>
            <person name="Ylla G."/>
            <person name="Poulsen M."/>
            <person name="Gibbs R.A."/>
            <person name="Schal C."/>
            <person name="Richards S."/>
            <person name="Belles X."/>
            <person name="Korb J."/>
            <person name="Bornberg-Bauer E."/>
        </authorList>
    </citation>
    <scope>NUCLEOTIDE SEQUENCE [LARGE SCALE GENOMIC DNA]</scope>
    <source>
        <tissue evidence="4">Whole body</tissue>
    </source>
</reference>
<feature type="region of interest" description="Disordered" evidence="1">
    <location>
        <begin position="445"/>
        <end position="495"/>
    </location>
</feature>
<feature type="compositionally biased region" description="Polar residues" evidence="1">
    <location>
        <begin position="233"/>
        <end position="265"/>
    </location>
</feature>
<feature type="compositionally biased region" description="Polar residues" evidence="1">
    <location>
        <begin position="411"/>
        <end position="422"/>
    </location>
</feature>
<evidence type="ECO:0000259" key="3">
    <source>
        <dbReference type="PROSITE" id="PS50056"/>
    </source>
</evidence>
<dbReference type="PROSITE" id="PS00383">
    <property type="entry name" value="TYR_PHOSPHATASE_1"/>
    <property type="match status" value="1"/>
</dbReference>
<evidence type="ECO:0000313" key="4">
    <source>
        <dbReference type="EMBL" id="PNF18557.1"/>
    </source>
</evidence>
<dbReference type="InParanoid" id="A0A2J7PQE7"/>
<dbReference type="FunCoup" id="A0A2J7PQE7">
    <property type="interactions" value="383"/>
</dbReference>
<evidence type="ECO:0000256" key="1">
    <source>
        <dbReference type="SAM" id="MobiDB-lite"/>
    </source>
</evidence>
<dbReference type="PANTHER" id="PTHR45706:SF1">
    <property type="entry name" value="PEZ, ISOFORM A"/>
    <property type="match status" value="1"/>
</dbReference>
<protein>
    <recommendedName>
        <fullName evidence="6">Tyrosine-protein phosphatase non-receptor type 14</fullName>
    </recommendedName>
</protein>
<dbReference type="InterPro" id="IPR016130">
    <property type="entry name" value="Tyr_Pase_AS"/>
</dbReference>
<accession>A0A2J7PQE7</accession>
<sequence>MCVHQHTFYVQNEQTAEPMQNVQLGDHMAQTLFHTALEDSHLTESCEELDNRETSRGPVSWGMPPSVVQRAQSTSCLDLTTPADIDKLRALLPSYRPAPDYETAVQQKYHGAGHTSGNLNIRPSHQIGILYSSQPEIHQTHVQENLCSYGHYKHYPDVTQVERLYLESRSEEPQRMMNGSVDHNSHVVLPTLHTYSTPELDTVENHLIQGLQLLHLYKPPPPYPISRPSSNSTPDLASKTLSPPQPTFINPQVSGSSPDLVSSRSLGPGRHQQHQHHHYHHQQQHHYIDPAVTSHQLLPNPEAHRTYTNLAAVLDTQQQHPHLEDLRRAFVASEEPNIVYCMGGSGDVGLLLENRSRSTTMPYQTMNSVSTGSQYAGRAPEPIYENVPLPWAADGRVTGLMGGGDGPGARSRTSSMQSAPETCQVQNAEHNIGMSVIMPALCTESSGGQQHLHSSAAEQFSPRSRHVAVNHTPPAPHKMASSSLQFPGKSKLGAASENSFASGAERLCEEEQVHKSDASASCSGMDFGKQKPKRKWGLLGGGGRTKSSSNAKGSKSNTLTKETMADEDVAGNRRSTGLPRLPLPATISKESMCQLLERKLADSQLFFEFERIPKKKTNIEFGTALHPDNIARNRYKDVLPYEENRVRLTPNRENKFGYINASHITATVGTHQRFYIAAQGPLPSTVSSFWQMIWEADVYLVVMLTGAQEEGSTVYCPGLAERCVEVGEFQVWRQFSQETGHCLTTKLQLFHTSSRRGRGVWHLQYLEWGDQGCPHNVGHFLGFLEELSSVRQHTVSEIPAAHNRNPPVLVHCTAGVGRTGVTILSDLLLYTLDHNQELDIPRVVALLRHQRMLMIQTVAQYRFVYSLLIYYLKHSRLI</sequence>
<dbReference type="STRING" id="105785.A0A2J7PQE7"/>
<feature type="region of interest" description="Disordered" evidence="1">
    <location>
        <begin position="400"/>
        <end position="422"/>
    </location>
</feature>
<dbReference type="GO" id="GO:0048666">
    <property type="term" value="P:neuron development"/>
    <property type="evidence" value="ECO:0007669"/>
    <property type="project" value="UniProtKB-ARBA"/>
</dbReference>
<dbReference type="PANTHER" id="PTHR45706">
    <property type="entry name" value="TYROSINE-PROTEIN PHOSPHATASE"/>
    <property type="match status" value="1"/>
</dbReference>
<feature type="region of interest" description="Disordered" evidence="1">
    <location>
        <begin position="222"/>
        <end position="279"/>
    </location>
</feature>
<keyword evidence="5" id="KW-1185">Reference proteome</keyword>
<feature type="compositionally biased region" description="Low complexity" evidence="1">
    <location>
        <begin position="546"/>
        <end position="557"/>
    </location>
</feature>
<dbReference type="GO" id="GO:0004725">
    <property type="term" value="F:protein tyrosine phosphatase activity"/>
    <property type="evidence" value="ECO:0007669"/>
    <property type="project" value="InterPro"/>
</dbReference>
<feature type="compositionally biased region" description="Polar residues" evidence="1">
    <location>
        <begin position="445"/>
        <end position="462"/>
    </location>
</feature>
<dbReference type="PROSITE" id="PS50055">
    <property type="entry name" value="TYR_PHOSPHATASE_PTP"/>
    <property type="match status" value="1"/>
</dbReference>
<dbReference type="EMBL" id="NEVH01022638">
    <property type="protein sequence ID" value="PNF18557.1"/>
    <property type="molecule type" value="Genomic_DNA"/>
</dbReference>
<name>A0A2J7PQE7_9NEOP</name>
<dbReference type="InterPro" id="IPR003595">
    <property type="entry name" value="Tyr_Pase_cat"/>
</dbReference>
<feature type="domain" description="Tyrosine-protein phosphatase" evidence="2">
    <location>
        <begin position="605"/>
        <end position="871"/>
    </location>
</feature>
<dbReference type="SUPFAM" id="SSF52799">
    <property type="entry name" value="(Phosphotyrosine protein) phosphatases II"/>
    <property type="match status" value="1"/>
</dbReference>
<dbReference type="InterPro" id="IPR000242">
    <property type="entry name" value="PTP_cat"/>
</dbReference>
<organism evidence="4 5">
    <name type="scientific">Cryptotermes secundus</name>
    <dbReference type="NCBI Taxonomy" id="105785"/>
    <lineage>
        <taxon>Eukaryota</taxon>
        <taxon>Metazoa</taxon>
        <taxon>Ecdysozoa</taxon>
        <taxon>Arthropoda</taxon>
        <taxon>Hexapoda</taxon>
        <taxon>Insecta</taxon>
        <taxon>Pterygota</taxon>
        <taxon>Neoptera</taxon>
        <taxon>Polyneoptera</taxon>
        <taxon>Dictyoptera</taxon>
        <taxon>Blattodea</taxon>
        <taxon>Blattoidea</taxon>
        <taxon>Termitoidae</taxon>
        <taxon>Kalotermitidae</taxon>
        <taxon>Cryptotermitinae</taxon>
        <taxon>Cryptotermes</taxon>
    </lineage>
</organism>
<proteinExistence type="predicted"/>
<dbReference type="InterPro" id="IPR000387">
    <property type="entry name" value="Tyr_Pase_dom"/>
</dbReference>
<dbReference type="Gene3D" id="3.90.190.10">
    <property type="entry name" value="Protein tyrosine phosphatase superfamily"/>
    <property type="match status" value="1"/>
</dbReference>
<dbReference type="PRINTS" id="PR00700">
    <property type="entry name" value="PRTYPHPHTASE"/>
</dbReference>
<dbReference type="SMART" id="SM00404">
    <property type="entry name" value="PTPc_motif"/>
    <property type="match status" value="1"/>
</dbReference>
<dbReference type="PROSITE" id="PS50056">
    <property type="entry name" value="TYR_PHOSPHATASE_2"/>
    <property type="match status" value="1"/>
</dbReference>
<comment type="caution">
    <text evidence="4">The sequence shown here is derived from an EMBL/GenBank/DDBJ whole genome shotgun (WGS) entry which is preliminary data.</text>
</comment>